<dbReference type="PROSITE" id="PS50004">
    <property type="entry name" value="C2"/>
    <property type="match status" value="1"/>
</dbReference>
<dbReference type="AlphaFoldDB" id="A0A0C3AES2"/>
<feature type="non-terminal residue" evidence="2">
    <location>
        <position position="140"/>
    </location>
</feature>
<sequence length="140" mass="15406">MTSNTVEPSLQPIKILIMGIKALDLPKTGHPKKMRRFYVMLTVDGKVKKTQIAAKGSTPVWQDTFEFEAFTLSMLELKVYAHRTLFADDYVGDMRDTIGTLAGAEGGVVKRVLAVKDTKHPLQASVELTFNSPAAIQPGE</sequence>
<evidence type="ECO:0000313" key="3">
    <source>
        <dbReference type="Proteomes" id="UP000054166"/>
    </source>
</evidence>
<feature type="domain" description="C2" evidence="1">
    <location>
        <begin position="1"/>
        <end position="113"/>
    </location>
</feature>
<keyword evidence="3" id="KW-1185">Reference proteome</keyword>
<name>A0A0C3AES2_PILCF</name>
<dbReference type="HOGENOM" id="CLU_1839934_0_0_1"/>
<dbReference type="OrthoDB" id="2692130at2759"/>
<dbReference type="SUPFAM" id="SSF49562">
    <property type="entry name" value="C2 domain (Calcium/lipid-binding domain, CaLB)"/>
    <property type="match status" value="1"/>
</dbReference>
<organism evidence="2 3">
    <name type="scientific">Piloderma croceum (strain F 1598)</name>
    <dbReference type="NCBI Taxonomy" id="765440"/>
    <lineage>
        <taxon>Eukaryota</taxon>
        <taxon>Fungi</taxon>
        <taxon>Dikarya</taxon>
        <taxon>Basidiomycota</taxon>
        <taxon>Agaricomycotina</taxon>
        <taxon>Agaricomycetes</taxon>
        <taxon>Agaricomycetidae</taxon>
        <taxon>Atheliales</taxon>
        <taxon>Atheliaceae</taxon>
        <taxon>Piloderma</taxon>
    </lineage>
</organism>
<reference evidence="2 3" key="1">
    <citation type="submission" date="2014-04" db="EMBL/GenBank/DDBJ databases">
        <authorList>
            <consortium name="DOE Joint Genome Institute"/>
            <person name="Kuo A."/>
            <person name="Tarkka M."/>
            <person name="Buscot F."/>
            <person name="Kohler A."/>
            <person name="Nagy L.G."/>
            <person name="Floudas D."/>
            <person name="Copeland A."/>
            <person name="Barry K.W."/>
            <person name="Cichocki N."/>
            <person name="Veneault-Fourrey C."/>
            <person name="LaButti K."/>
            <person name="Lindquist E.A."/>
            <person name="Lipzen A."/>
            <person name="Lundell T."/>
            <person name="Morin E."/>
            <person name="Murat C."/>
            <person name="Sun H."/>
            <person name="Tunlid A."/>
            <person name="Henrissat B."/>
            <person name="Grigoriev I.V."/>
            <person name="Hibbett D.S."/>
            <person name="Martin F."/>
            <person name="Nordberg H.P."/>
            <person name="Cantor M.N."/>
            <person name="Hua S.X."/>
        </authorList>
    </citation>
    <scope>NUCLEOTIDE SEQUENCE [LARGE SCALE GENOMIC DNA]</scope>
    <source>
        <strain evidence="2 3">F 1598</strain>
    </source>
</reference>
<proteinExistence type="predicted"/>
<evidence type="ECO:0000259" key="1">
    <source>
        <dbReference type="PROSITE" id="PS50004"/>
    </source>
</evidence>
<dbReference type="Pfam" id="PF00168">
    <property type="entry name" value="C2"/>
    <property type="match status" value="1"/>
</dbReference>
<evidence type="ECO:0000313" key="2">
    <source>
        <dbReference type="EMBL" id="KIM72293.1"/>
    </source>
</evidence>
<accession>A0A0C3AES2</accession>
<dbReference type="CDD" id="cd00030">
    <property type="entry name" value="C2"/>
    <property type="match status" value="1"/>
</dbReference>
<dbReference type="Proteomes" id="UP000054166">
    <property type="component" value="Unassembled WGS sequence"/>
</dbReference>
<dbReference type="InterPro" id="IPR000008">
    <property type="entry name" value="C2_dom"/>
</dbReference>
<gene>
    <name evidence="2" type="ORF">PILCRDRAFT_829848</name>
</gene>
<dbReference type="EMBL" id="KN833143">
    <property type="protein sequence ID" value="KIM72293.1"/>
    <property type="molecule type" value="Genomic_DNA"/>
</dbReference>
<reference evidence="3" key="2">
    <citation type="submission" date="2015-01" db="EMBL/GenBank/DDBJ databases">
        <title>Evolutionary Origins and Diversification of the Mycorrhizal Mutualists.</title>
        <authorList>
            <consortium name="DOE Joint Genome Institute"/>
            <consortium name="Mycorrhizal Genomics Consortium"/>
            <person name="Kohler A."/>
            <person name="Kuo A."/>
            <person name="Nagy L.G."/>
            <person name="Floudas D."/>
            <person name="Copeland A."/>
            <person name="Barry K.W."/>
            <person name="Cichocki N."/>
            <person name="Veneault-Fourrey C."/>
            <person name="LaButti K."/>
            <person name="Lindquist E.A."/>
            <person name="Lipzen A."/>
            <person name="Lundell T."/>
            <person name="Morin E."/>
            <person name="Murat C."/>
            <person name="Riley R."/>
            <person name="Ohm R."/>
            <person name="Sun H."/>
            <person name="Tunlid A."/>
            <person name="Henrissat B."/>
            <person name="Grigoriev I.V."/>
            <person name="Hibbett D.S."/>
            <person name="Martin F."/>
        </authorList>
    </citation>
    <scope>NUCLEOTIDE SEQUENCE [LARGE SCALE GENOMIC DNA]</scope>
    <source>
        <strain evidence="3">F 1598</strain>
    </source>
</reference>
<protein>
    <recommendedName>
        <fullName evidence="1">C2 domain-containing protein</fullName>
    </recommendedName>
</protein>
<dbReference type="Gene3D" id="2.60.40.150">
    <property type="entry name" value="C2 domain"/>
    <property type="match status" value="1"/>
</dbReference>
<dbReference type="SMART" id="SM00239">
    <property type="entry name" value="C2"/>
    <property type="match status" value="1"/>
</dbReference>
<dbReference type="InterPro" id="IPR035892">
    <property type="entry name" value="C2_domain_sf"/>
</dbReference>
<dbReference type="InParanoid" id="A0A0C3AES2"/>